<protein>
    <submittedName>
        <fullName evidence="1">Uncharacterized protein</fullName>
    </submittedName>
</protein>
<keyword evidence="2" id="KW-1185">Reference proteome</keyword>
<dbReference type="Proteomes" id="UP000678393">
    <property type="component" value="Unassembled WGS sequence"/>
</dbReference>
<comment type="caution">
    <text evidence="1">The sequence shown here is derived from an EMBL/GenBank/DDBJ whole genome shotgun (WGS) entry which is preliminary data.</text>
</comment>
<dbReference type="AlphaFoldDB" id="A0A8S4A218"/>
<name>A0A8S4A218_9EUPU</name>
<sequence>MGSRTTIVLYRRCEVELCTHSHGEADLQRAFIMCSKNPGHEDFIPVYKFRKEHLPKGFQNSCLMELIQVLSDLTVRVSVQYTSENRPETCPHNGTPYPFYRQRDTNMVRTGTGWVWNLEKFSQMYDMKTCPCLQCRLSENPETKWAEIVIGSAAHVVFDDKEGRHTTCHLFYDKGSTPEEDKCKMIYITHDMELADRLESLTKRFVDLQKILNQMFNSKLDSVEMQSRLIVSHPHGCNKQISIGYYTERVEVKDARNLTRYVYTTPTCPGSSGAPVYVLGRWRGWWPCDHPHSGNSDVNKELNFSGVGLH</sequence>
<accession>A0A8S4A218</accession>
<dbReference type="SUPFAM" id="SSF50494">
    <property type="entry name" value="Trypsin-like serine proteases"/>
    <property type="match status" value="1"/>
</dbReference>
<organism evidence="1 2">
    <name type="scientific">Candidula unifasciata</name>
    <dbReference type="NCBI Taxonomy" id="100452"/>
    <lineage>
        <taxon>Eukaryota</taxon>
        <taxon>Metazoa</taxon>
        <taxon>Spiralia</taxon>
        <taxon>Lophotrochozoa</taxon>
        <taxon>Mollusca</taxon>
        <taxon>Gastropoda</taxon>
        <taxon>Heterobranchia</taxon>
        <taxon>Euthyneura</taxon>
        <taxon>Panpulmonata</taxon>
        <taxon>Eupulmonata</taxon>
        <taxon>Stylommatophora</taxon>
        <taxon>Helicina</taxon>
        <taxon>Helicoidea</taxon>
        <taxon>Geomitridae</taxon>
        <taxon>Candidula</taxon>
    </lineage>
</organism>
<dbReference type="InterPro" id="IPR009003">
    <property type="entry name" value="Peptidase_S1_PA"/>
</dbReference>
<proteinExistence type="predicted"/>
<gene>
    <name evidence="1" type="ORF">CUNI_LOCUS19938</name>
</gene>
<evidence type="ECO:0000313" key="2">
    <source>
        <dbReference type="Proteomes" id="UP000678393"/>
    </source>
</evidence>
<dbReference type="EMBL" id="CAJHNH020007112">
    <property type="protein sequence ID" value="CAG5134380.1"/>
    <property type="molecule type" value="Genomic_DNA"/>
</dbReference>
<dbReference type="OrthoDB" id="6039190at2759"/>
<reference evidence="1" key="1">
    <citation type="submission" date="2021-04" db="EMBL/GenBank/DDBJ databases">
        <authorList>
            <consortium name="Molecular Ecology Group"/>
        </authorList>
    </citation>
    <scope>NUCLEOTIDE SEQUENCE</scope>
</reference>
<evidence type="ECO:0000313" key="1">
    <source>
        <dbReference type="EMBL" id="CAG5134380.1"/>
    </source>
</evidence>